<dbReference type="SUPFAM" id="SSF53850">
    <property type="entry name" value="Periplasmic binding protein-like II"/>
    <property type="match status" value="1"/>
</dbReference>
<dbReference type="RefSeq" id="WP_349637606.1">
    <property type="nucleotide sequence ID" value="NZ_CP090958.1"/>
</dbReference>
<evidence type="ECO:0000259" key="2">
    <source>
        <dbReference type="SMART" id="SM00062"/>
    </source>
</evidence>
<accession>A0ABY8QPD7</accession>
<organism evidence="3 4">
    <name type="scientific">Saxibacter everestensis</name>
    <dbReference type="NCBI Taxonomy" id="2909229"/>
    <lineage>
        <taxon>Bacteria</taxon>
        <taxon>Bacillati</taxon>
        <taxon>Actinomycetota</taxon>
        <taxon>Actinomycetes</taxon>
        <taxon>Micrococcales</taxon>
        <taxon>Brevibacteriaceae</taxon>
        <taxon>Saxibacter</taxon>
    </lineage>
</organism>
<dbReference type="SMART" id="SM00062">
    <property type="entry name" value="PBPb"/>
    <property type="match status" value="1"/>
</dbReference>
<dbReference type="InterPro" id="IPR001638">
    <property type="entry name" value="Solute-binding_3/MltF_N"/>
</dbReference>
<gene>
    <name evidence="3" type="ORF">LWF01_11930</name>
</gene>
<dbReference type="EMBL" id="CP090958">
    <property type="protein sequence ID" value="WGW10823.1"/>
    <property type="molecule type" value="Genomic_DNA"/>
</dbReference>
<evidence type="ECO:0000313" key="3">
    <source>
        <dbReference type="EMBL" id="WGW10823.1"/>
    </source>
</evidence>
<dbReference type="Gene3D" id="3.40.190.10">
    <property type="entry name" value="Periplasmic binding protein-like II"/>
    <property type="match status" value="2"/>
</dbReference>
<dbReference type="PANTHER" id="PTHR35936:SF17">
    <property type="entry name" value="ARGININE-BINDING EXTRACELLULAR PROTEIN ARTP"/>
    <property type="match status" value="1"/>
</dbReference>
<keyword evidence="1" id="KW-0732">Signal</keyword>
<evidence type="ECO:0000256" key="1">
    <source>
        <dbReference type="ARBA" id="ARBA00022729"/>
    </source>
</evidence>
<evidence type="ECO:0000313" key="4">
    <source>
        <dbReference type="Proteomes" id="UP001209083"/>
    </source>
</evidence>
<dbReference type="PANTHER" id="PTHR35936">
    <property type="entry name" value="MEMBRANE-BOUND LYTIC MUREIN TRANSGLYCOSYLASE F"/>
    <property type="match status" value="1"/>
</dbReference>
<dbReference type="Proteomes" id="UP001209083">
    <property type="component" value="Chromosome"/>
</dbReference>
<keyword evidence="4" id="KW-1185">Reference proteome</keyword>
<dbReference type="Pfam" id="PF00497">
    <property type="entry name" value="SBP_bac_3"/>
    <property type="match status" value="1"/>
</dbReference>
<proteinExistence type="predicted"/>
<reference evidence="3 4" key="1">
    <citation type="submission" date="2023-05" db="EMBL/GenBank/DDBJ databases">
        <title>Lithophilousrod everest ZFBP1038 complete genpme.</title>
        <authorList>
            <person name="Tian M."/>
        </authorList>
    </citation>
    <scope>NUCLEOTIDE SEQUENCE [LARGE SCALE GENOMIC DNA]</scope>
    <source>
        <strain evidence="3 4">ZFBP1038</strain>
    </source>
</reference>
<sequence>MALRKKTVAAIVGATTAVLIAIAVITVVNIAGNRSEASDATSTAVRFNLTKDQNRIRLDQVPAAVDALKASGFEPVEAGRLTVVTSTDGSPPLNFYADDNTTVIGNEPDIAQLIADGLGLELNLKTAAWADWPLGIQSGKYDLVTSNVTVTEERKELYDFASYRQDLLGFYVKADSKVDSLKTAKDVAGLRIIVGSGTNQEKVLQTWDKENKEKGLKPVDFQYYDDQAAANLAIQSGRADAWLGPNASGAYLAASTNRTKLVGTLDGGWPETAPIAAATDKGNGLAEPVNIVLNEAIADGAYAKVLKRWGLGTEAIEKSELNPPGLPKS</sequence>
<feature type="domain" description="Solute-binding protein family 3/N-terminal" evidence="2">
    <location>
        <begin position="80"/>
        <end position="313"/>
    </location>
</feature>
<dbReference type="CDD" id="cd01004">
    <property type="entry name" value="PBP2_MidA_like"/>
    <property type="match status" value="1"/>
</dbReference>
<protein>
    <submittedName>
        <fullName evidence="3">ABC transporter substrate-binding protein</fullName>
    </submittedName>
</protein>
<name>A0ABY8QPD7_9MICO</name>